<comment type="caution">
    <text evidence="3">The sequence shown here is derived from an EMBL/GenBank/DDBJ whole genome shotgun (WGS) entry which is preliminary data.</text>
</comment>
<keyword evidence="2" id="KW-0472">Membrane</keyword>
<dbReference type="InterPro" id="IPR025498">
    <property type="entry name" value="DUF4389"/>
</dbReference>
<dbReference type="Pfam" id="PF14333">
    <property type="entry name" value="DUF4389"/>
    <property type="match status" value="1"/>
</dbReference>
<keyword evidence="2" id="KW-1133">Transmembrane helix</keyword>
<dbReference type="RefSeq" id="WP_156101757.1">
    <property type="nucleotide sequence ID" value="NZ_BBIO01000014.1"/>
</dbReference>
<organism evidence="3 4">
    <name type="scientific">Tepidicaulis marinus</name>
    <dbReference type="NCBI Taxonomy" id="1333998"/>
    <lineage>
        <taxon>Bacteria</taxon>
        <taxon>Pseudomonadati</taxon>
        <taxon>Pseudomonadota</taxon>
        <taxon>Alphaproteobacteria</taxon>
        <taxon>Hyphomicrobiales</taxon>
        <taxon>Parvibaculaceae</taxon>
        <taxon>Tepidicaulis</taxon>
    </lineage>
</organism>
<gene>
    <name evidence="3" type="ORF">M2A_2534</name>
</gene>
<name>A0A081BDB7_9HYPH</name>
<feature type="compositionally biased region" description="Low complexity" evidence="1">
    <location>
        <begin position="1"/>
        <end position="13"/>
    </location>
</feature>
<dbReference type="AlphaFoldDB" id="A0A081BDB7"/>
<dbReference type="STRING" id="1333998.M2A_2534"/>
<keyword evidence="2" id="KW-0812">Transmembrane</keyword>
<sequence length="111" mass="12358">MSDASSHSSSGSDRSGEQAGERPGGAAWQRVLYMIGFWFLGNIAFSLSILLGAVQFIVVLINGEKNEELAAFSKRLVAYVWECLTFITYGQEEKPFPFGKFPQERGDERDD</sequence>
<dbReference type="Proteomes" id="UP000028702">
    <property type="component" value="Unassembled WGS sequence"/>
</dbReference>
<evidence type="ECO:0000313" key="4">
    <source>
        <dbReference type="Proteomes" id="UP000028702"/>
    </source>
</evidence>
<proteinExistence type="predicted"/>
<accession>A0A081BDB7</accession>
<evidence type="ECO:0000256" key="1">
    <source>
        <dbReference type="SAM" id="MobiDB-lite"/>
    </source>
</evidence>
<feature type="transmembrane region" description="Helical" evidence="2">
    <location>
        <begin position="31"/>
        <end position="61"/>
    </location>
</feature>
<protein>
    <submittedName>
        <fullName evidence="3">Conserved protein</fullName>
    </submittedName>
</protein>
<dbReference type="EMBL" id="BBIO01000014">
    <property type="protein sequence ID" value="GAK46035.1"/>
    <property type="molecule type" value="Genomic_DNA"/>
</dbReference>
<keyword evidence="4" id="KW-1185">Reference proteome</keyword>
<evidence type="ECO:0000313" key="3">
    <source>
        <dbReference type="EMBL" id="GAK46035.1"/>
    </source>
</evidence>
<evidence type="ECO:0000256" key="2">
    <source>
        <dbReference type="SAM" id="Phobius"/>
    </source>
</evidence>
<reference evidence="3 4" key="1">
    <citation type="submission" date="2014-07" db="EMBL/GenBank/DDBJ databases">
        <title>Tepidicaulis marinum gen. nov., sp. nov., a novel marine bacterium denitrifying nitrate to nitrous oxide strictly under microaerobic conditions.</title>
        <authorList>
            <person name="Takeuchi M."/>
            <person name="Yamagishi T."/>
            <person name="Kamagata Y."/>
            <person name="Oshima K."/>
            <person name="Hattori M."/>
            <person name="Katayama T."/>
            <person name="Hanada S."/>
            <person name="Tamaki H."/>
            <person name="Marumo K."/>
            <person name="Maeda H."/>
            <person name="Nedachi M."/>
            <person name="Iwasaki W."/>
            <person name="Suwa Y."/>
            <person name="Sakata S."/>
        </authorList>
    </citation>
    <scope>NUCLEOTIDE SEQUENCE [LARGE SCALE GENOMIC DNA]</scope>
    <source>
        <strain evidence="3 4">MA2</strain>
    </source>
</reference>
<feature type="region of interest" description="Disordered" evidence="1">
    <location>
        <begin position="1"/>
        <end position="23"/>
    </location>
</feature>